<feature type="compositionally biased region" description="Basic and acidic residues" evidence="1">
    <location>
        <begin position="1"/>
        <end position="18"/>
    </location>
</feature>
<proteinExistence type="predicted"/>
<evidence type="ECO:0000313" key="2">
    <source>
        <dbReference type="EMBL" id="KAK3719867.1"/>
    </source>
</evidence>
<reference evidence="2" key="1">
    <citation type="journal article" date="2023" name="G3 (Bethesda)">
        <title>A reference genome for the long-term kleptoplast-retaining sea slug Elysia crispata morphotype clarki.</title>
        <authorList>
            <person name="Eastman K.E."/>
            <person name="Pendleton A.L."/>
            <person name="Shaikh M.A."/>
            <person name="Suttiyut T."/>
            <person name="Ogas R."/>
            <person name="Tomko P."/>
            <person name="Gavelis G."/>
            <person name="Widhalm J.R."/>
            <person name="Wisecaver J.H."/>
        </authorList>
    </citation>
    <scope>NUCLEOTIDE SEQUENCE</scope>
    <source>
        <strain evidence="2">ECLA1</strain>
    </source>
</reference>
<dbReference type="AlphaFoldDB" id="A0AAE0XXI6"/>
<evidence type="ECO:0000313" key="3">
    <source>
        <dbReference type="Proteomes" id="UP001283361"/>
    </source>
</evidence>
<dbReference type="Proteomes" id="UP001283361">
    <property type="component" value="Unassembled WGS sequence"/>
</dbReference>
<feature type="region of interest" description="Disordered" evidence="1">
    <location>
        <begin position="1"/>
        <end position="28"/>
    </location>
</feature>
<accession>A0AAE0XXI6</accession>
<gene>
    <name evidence="2" type="ORF">RRG08_040167</name>
</gene>
<protein>
    <submittedName>
        <fullName evidence="2">Uncharacterized protein</fullName>
    </submittedName>
</protein>
<name>A0AAE0XXI6_9GAST</name>
<comment type="caution">
    <text evidence="2">The sequence shown here is derived from an EMBL/GenBank/DDBJ whole genome shotgun (WGS) entry which is preliminary data.</text>
</comment>
<dbReference type="EMBL" id="JAWDGP010007412">
    <property type="protein sequence ID" value="KAK3719867.1"/>
    <property type="molecule type" value="Genomic_DNA"/>
</dbReference>
<organism evidence="2 3">
    <name type="scientific">Elysia crispata</name>
    <name type="common">lettuce slug</name>
    <dbReference type="NCBI Taxonomy" id="231223"/>
    <lineage>
        <taxon>Eukaryota</taxon>
        <taxon>Metazoa</taxon>
        <taxon>Spiralia</taxon>
        <taxon>Lophotrochozoa</taxon>
        <taxon>Mollusca</taxon>
        <taxon>Gastropoda</taxon>
        <taxon>Heterobranchia</taxon>
        <taxon>Euthyneura</taxon>
        <taxon>Panpulmonata</taxon>
        <taxon>Sacoglossa</taxon>
        <taxon>Placobranchoidea</taxon>
        <taxon>Plakobranchidae</taxon>
        <taxon>Elysia</taxon>
    </lineage>
</organism>
<sequence>MSKRRDEGHNKAKKELAEAKNSPKSCGAASKQQIVVEDFWADCRPCYQACSLGRGSFIKPWDELPKTPDRRWIVPFRQ</sequence>
<keyword evidence="3" id="KW-1185">Reference proteome</keyword>
<evidence type="ECO:0000256" key="1">
    <source>
        <dbReference type="SAM" id="MobiDB-lite"/>
    </source>
</evidence>